<dbReference type="Proteomes" id="UP000073492">
    <property type="component" value="Unassembled WGS sequence"/>
</dbReference>
<dbReference type="SUPFAM" id="SSF57701">
    <property type="entry name" value="Zn2/Cys6 DNA-binding domain"/>
    <property type="match status" value="1"/>
</dbReference>
<dbReference type="GO" id="GO:0008270">
    <property type="term" value="F:zinc ion binding"/>
    <property type="evidence" value="ECO:0007669"/>
    <property type="project" value="InterPro"/>
</dbReference>
<keyword evidence="10" id="KW-1185">Reference proteome</keyword>
<dbReference type="EMBL" id="LFZO01000004">
    <property type="protein sequence ID" value="KXT18705.1"/>
    <property type="molecule type" value="Genomic_DNA"/>
</dbReference>
<proteinExistence type="predicted"/>
<accession>A0A139IVE7</accession>
<keyword evidence="2" id="KW-0479">Metal-binding</keyword>
<dbReference type="InterPro" id="IPR036864">
    <property type="entry name" value="Zn2-C6_fun-type_DNA-bd_sf"/>
</dbReference>
<dbReference type="CDD" id="cd12148">
    <property type="entry name" value="fungal_TF_MHR"/>
    <property type="match status" value="1"/>
</dbReference>
<keyword evidence="3" id="KW-0805">Transcription regulation</keyword>
<evidence type="ECO:0000313" key="10">
    <source>
        <dbReference type="Proteomes" id="UP000073492"/>
    </source>
</evidence>
<evidence type="ECO:0000256" key="1">
    <source>
        <dbReference type="ARBA" id="ARBA00004123"/>
    </source>
</evidence>
<keyword evidence="6" id="KW-0539">Nucleus</keyword>
<dbReference type="InterPro" id="IPR007219">
    <property type="entry name" value="XnlR_reg_dom"/>
</dbReference>
<keyword evidence="4" id="KW-0238">DNA-binding</keyword>
<evidence type="ECO:0000256" key="3">
    <source>
        <dbReference type="ARBA" id="ARBA00023015"/>
    </source>
</evidence>
<dbReference type="Gene3D" id="4.10.240.10">
    <property type="entry name" value="Zn(2)-C6 fungal-type DNA-binding domain"/>
    <property type="match status" value="1"/>
</dbReference>
<comment type="caution">
    <text evidence="9">The sequence shown here is derived from an EMBL/GenBank/DDBJ whole genome shotgun (WGS) entry which is preliminary data.</text>
</comment>
<dbReference type="InterPro" id="IPR001138">
    <property type="entry name" value="Zn2Cys6_DnaBD"/>
</dbReference>
<dbReference type="PANTHER" id="PTHR31845:SF17">
    <property type="entry name" value="ZN(II)2CYS6 TRANSCRIPTION FACTOR (EUROFUNG)"/>
    <property type="match status" value="1"/>
</dbReference>
<keyword evidence="5" id="KW-0804">Transcription</keyword>
<name>A0A139IVE7_9PEZI</name>
<dbReference type="CDD" id="cd00067">
    <property type="entry name" value="GAL4"/>
    <property type="match status" value="1"/>
</dbReference>
<dbReference type="InterPro" id="IPR051089">
    <property type="entry name" value="prtT"/>
</dbReference>
<protein>
    <recommendedName>
        <fullName evidence="8">Zn(2)-C6 fungal-type domain-containing protein</fullName>
    </recommendedName>
</protein>
<dbReference type="GO" id="GO:0000976">
    <property type="term" value="F:transcription cis-regulatory region binding"/>
    <property type="evidence" value="ECO:0007669"/>
    <property type="project" value="TreeGrafter"/>
</dbReference>
<dbReference type="PROSITE" id="PS00463">
    <property type="entry name" value="ZN2_CY6_FUNGAL_1"/>
    <property type="match status" value="1"/>
</dbReference>
<feature type="domain" description="Zn(2)-C6 fungal-type" evidence="8">
    <location>
        <begin position="37"/>
        <end position="69"/>
    </location>
</feature>
<evidence type="ECO:0000256" key="5">
    <source>
        <dbReference type="ARBA" id="ARBA00023163"/>
    </source>
</evidence>
<evidence type="ECO:0000313" key="9">
    <source>
        <dbReference type="EMBL" id="KXT18705.1"/>
    </source>
</evidence>
<comment type="subcellular location">
    <subcellularLocation>
        <location evidence="1">Nucleus</location>
    </subcellularLocation>
</comment>
<reference evidence="9 10" key="1">
    <citation type="submission" date="2015-07" db="EMBL/GenBank/DDBJ databases">
        <title>Comparative genomics of the Sigatoka disease complex on banana suggests a link between parallel evolutionary changes in Pseudocercospora fijiensis and Pseudocercospora eumusae and increased virulence on the banana host.</title>
        <authorList>
            <person name="Chang T.-C."/>
            <person name="Salvucci A."/>
            <person name="Crous P.W."/>
            <person name="Stergiopoulos I."/>
        </authorList>
    </citation>
    <scope>NUCLEOTIDE SEQUENCE [LARGE SCALE GENOMIC DNA]</scope>
    <source>
        <strain evidence="9 10">CBS 116634</strain>
    </source>
</reference>
<evidence type="ECO:0000256" key="6">
    <source>
        <dbReference type="ARBA" id="ARBA00023242"/>
    </source>
</evidence>
<dbReference type="PANTHER" id="PTHR31845">
    <property type="entry name" value="FINGER DOMAIN PROTEIN, PUTATIVE-RELATED"/>
    <property type="match status" value="1"/>
</dbReference>
<dbReference type="GO" id="GO:0006351">
    <property type="term" value="P:DNA-templated transcription"/>
    <property type="evidence" value="ECO:0007669"/>
    <property type="project" value="InterPro"/>
</dbReference>
<dbReference type="Pfam" id="PF00172">
    <property type="entry name" value="Zn_clus"/>
    <property type="match status" value="1"/>
</dbReference>
<dbReference type="SMART" id="SM00066">
    <property type="entry name" value="GAL4"/>
    <property type="match status" value="1"/>
</dbReference>
<evidence type="ECO:0000256" key="2">
    <source>
        <dbReference type="ARBA" id="ARBA00022723"/>
    </source>
</evidence>
<dbReference type="PROSITE" id="PS50048">
    <property type="entry name" value="ZN2_CY6_FUNGAL_2"/>
    <property type="match status" value="1"/>
</dbReference>
<gene>
    <name evidence="9" type="ORF">AC579_2705</name>
</gene>
<dbReference type="OrthoDB" id="4060227at2759"/>
<dbReference type="Pfam" id="PF04082">
    <property type="entry name" value="Fungal_trans"/>
    <property type="match status" value="1"/>
</dbReference>
<dbReference type="GO" id="GO:0000981">
    <property type="term" value="F:DNA-binding transcription factor activity, RNA polymerase II-specific"/>
    <property type="evidence" value="ECO:0007669"/>
    <property type="project" value="InterPro"/>
</dbReference>
<dbReference type="GO" id="GO:0005634">
    <property type="term" value="C:nucleus"/>
    <property type="evidence" value="ECO:0007669"/>
    <property type="project" value="UniProtKB-SubCell"/>
</dbReference>
<feature type="compositionally biased region" description="Polar residues" evidence="7">
    <location>
        <begin position="156"/>
        <end position="166"/>
    </location>
</feature>
<evidence type="ECO:0000256" key="4">
    <source>
        <dbReference type="ARBA" id="ARBA00023125"/>
    </source>
</evidence>
<dbReference type="AlphaFoldDB" id="A0A139IVE7"/>
<evidence type="ECO:0000259" key="8">
    <source>
        <dbReference type="PROSITE" id="PS50048"/>
    </source>
</evidence>
<dbReference type="SMART" id="SM00906">
    <property type="entry name" value="Fungal_trans"/>
    <property type="match status" value="1"/>
</dbReference>
<feature type="region of interest" description="Disordered" evidence="7">
    <location>
        <begin position="138"/>
        <end position="177"/>
    </location>
</feature>
<organism evidence="9 10">
    <name type="scientific">Pseudocercospora musae</name>
    <dbReference type="NCBI Taxonomy" id="113226"/>
    <lineage>
        <taxon>Eukaryota</taxon>
        <taxon>Fungi</taxon>
        <taxon>Dikarya</taxon>
        <taxon>Ascomycota</taxon>
        <taxon>Pezizomycotina</taxon>
        <taxon>Dothideomycetes</taxon>
        <taxon>Dothideomycetidae</taxon>
        <taxon>Mycosphaerellales</taxon>
        <taxon>Mycosphaerellaceae</taxon>
        <taxon>Pseudocercospora</taxon>
    </lineage>
</organism>
<sequence>MQVPYGVADALRNNSMMALREQFGDRKPPDITRKITACVACRKQKIKCNMRDGQPPCVRCKKRGLSCTVNRSLQMILESDATWKEVMERRIRVLESALGKFANHLSISDLLDEAEAEAEADDDHDDIAMDTAKEARVQAQAHAQAHAHARAHASMPTPSRGSQVGPSPNAEKQHTAQHTPHNFEIVMDPDSGPAAIPGSVVSPIAIPGLEKDRAEQDIITRALLTEQQAQSYLDIYQNRLDHFLYRIIGDRKSLSEVRADSPLLLAAICAVGALHLATSDFEKCYQEFVTIAAAQTFSRRNNVDDIRGLLVGAFWLSGISWTCIGAAVRISTEIQLHRSIFKALQGERSHYLRARLYYLVFVCDHHFSIAYGRPPMTRQDDSIRAALQFLETEHAVEDDARLMSQVQFWSVGSEIYQTFGVDVDRPLDASSIDPIRRFSISLDRIRADWTQRFHHNRYVGNYPRKGVGLYYHFAKLYLYSMAFRGIGKPGFKAPDVALDIDELANSAVLSATAILRAVVNDTEIQDHLNGLPTYFDVMIAFAVVFVLKVSTKYANSVRVDTSEVRTLVSDLVMVLKNVTAEMHPRHLLVSVARGAETLLERASQQVMGGPVPANAHVTMSQPNFDESLFDMATDWNGASFDNFFMGEFDFLSNQDAMQTYQPDLNYSNMPQM</sequence>
<evidence type="ECO:0000256" key="7">
    <source>
        <dbReference type="SAM" id="MobiDB-lite"/>
    </source>
</evidence>